<feature type="domain" description="AB hydrolase-1" evidence="1">
    <location>
        <begin position="10"/>
        <end position="242"/>
    </location>
</feature>
<dbReference type="RefSeq" id="WP_345580344.1">
    <property type="nucleotide sequence ID" value="NZ_BAABLV010000019.1"/>
</dbReference>
<protein>
    <submittedName>
        <fullName evidence="2">Alpha/beta hydrolase</fullName>
    </submittedName>
</protein>
<gene>
    <name evidence="2" type="ORF">GCM10025789_11610</name>
</gene>
<comment type="caution">
    <text evidence="2">The sequence shown here is derived from an EMBL/GenBank/DDBJ whole genome shotgun (WGS) entry which is preliminary data.</text>
</comment>
<dbReference type="Gene3D" id="3.40.50.1820">
    <property type="entry name" value="alpha/beta hydrolase"/>
    <property type="match status" value="1"/>
</dbReference>
<evidence type="ECO:0000259" key="1">
    <source>
        <dbReference type="Pfam" id="PF12697"/>
    </source>
</evidence>
<dbReference type="SUPFAM" id="SSF53474">
    <property type="entry name" value="alpha/beta-Hydrolases"/>
    <property type="match status" value="1"/>
</dbReference>
<keyword evidence="3" id="KW-1185">Reference proteome</keyword>
<dbReference type="Pfam" id="PF12697">
    <property type="entry name" value="Abhydrolase_6"/>
    <property type="match status" value="1"/>
</dbReference>
<keyword evidence="2" id="KW-0378">Hydrolase</keyword>
<name>A0ABP9F6Y4_9ACTN</name>
<evidence type="ECO:0000313" key="2">
    <source>
        <dbReference type="EMBL" id="GAA4895733.1"/>
    </source>
</evidence>
<proteinExistence type="predicted"/>
<dbReference type="EMBL" id="BAABLV010000019">
    <property type="protein sequence ID" value="GAA4895733.1"/>
    <property type="molecule type" value="Genomic_DNA"/>
</dbReference>
<dbReference type="PRINTS" id="PR00412">
    <property type="entry name" value="EPOXHYDRLASE"/>
</dbReference>
<dbReference type="PRINTS" id="PR00111">
    <property type="entry name" value="ABHYDROLASE"/>
</dbReference>
<dbReference type="Proteomes" id="UP001501521">
    <property type="component" value="Unassembled WGS sequence"/>
</dbReference>
<organism evidence="2 3">
    <name type="scientific">Tessaracoccus lubricantis</name>
    <dbReference type="NCBI Taxonomy" id="545543"/>
    <lineage>
        <taxon>Bacteria</taxon>
        <taxon>Bacillati</taxon>
        <taxon>Actinomycetota</taxon>
        <taxon>Actinomycetes</taxon>
        <taxon>Propionibacteriales</taxon>
        <taxon>Propionibacteriaceae</taxon>
        <taxon>Tessaracoccus</taxon>
    </lineage>
</organism>
<dbReference type="InterPro" id="IPR000073">
    <property type="entry name" value="AB_hydrolase_1"/>
</dbReference>
<sequence>MRRLGEGLAVVGIHGNGVDHRILLALDDVFEQVGGFQRIYLDLPGFGGTQALDGEGGLPELADWVVTEIRDLVGDRKFAVLGNSLGGLLARHVRAQLPDQVVGMALLAPVVDPDADNRTVPEFKVVERDMALLMSLSEEERETFVEQTSRQTRSTWETYHEVALPGIRAADEDAMERLGRRYFLDDVPEEVGGPFDGPTLIVTGRNDHIVGFEDQFALLPKYPGATFAVLDGSGHNVHIDQPVLARDLLRHWARRLPRG</sequence>
<dbReference type="InterPro" id="IPR029058">
    <property type="entry name" value="AB_hydrolase_fold"/>
</dbReference>
<dbReference type="InterPro" id="IPR000639">
    <property type="entry name" value="Epox_hydrolase-like"/>
</dbReference>
<dbReference type="PANTHER" id="PTHR43798">
    <property type="entry name" value="MONOACYLGLYCEROL LIPASE"/>
    <property type="match status" value="1"/>
</dbReference>
<reference evidence="3" key="1">
    <citation type="journal article" date="2019" name="Int. J. Syst. Evol. Microbiol.">
        <title>The Global Catalogue of Microorganisms (GCM) 10K type strain sequencing project: providing services to taxonomists for standard genome sequencing and annotation.</title>
        <authorList>
            <consortium name="The Broad Institute Genomics Platform"/>
            <consortium name="The Broad Institute Genome Sequencing Center for Infectious Disease"/>
            <person name="Wu L."/>
            <person name="Ma J."/>
        </authorList>
    </citation>
    <scope>NUCLEOTIDE SEQUENCE [LARGE SCALE GENOMIC DNA]</scope>
    <source>
        <strain evidence="3">JCM 19125</strain>
    </source>
</reference>
<dbReference type="InterPro" id="IPR050266">
    <property type="entry name" value="AB_hydrolase_sf"/>
</dbReference>
<dbReference type="PANTHER" id="PTHR43798:SF6">
    <property type="entry name" value="HYDROLASE, PUTATIVE (AFU_ORTHOLOGUE AFUA_4G13070)-RELATED"/>
    <property type="match status" value="1"/>
</dbReference>
<dbReference type="GO" id="GO:0016787">
    <property type="term" value="F:hydrolase activity"/>
    <property type="evidence" value="ECO:0007669"/>
    <property type="project" value="UniProtKB-KW"/>
</dbReference>
<accession>A0ABP9F6Y4</accession>
<evidence type="ECO:0000313" key="3">
    <source>
        <dbReference type="Proteomes" id="UP001501521"/>
    </source>
</evidence>